<gene>
    <name evidence="1" type="ORF">NM688_g9172</name>
</gene>
<proteinExistence type="predicted"/>
<evidence type="ECO:0000313" key="2">
    <source>
        <dbReference type="Proteomes" id="UP001148662"/>
    </source>
</evidence>
<organism evidence="1 2">
    <name type="scientific">Phlebia brevispora</name>
    <dbReference type="NCBI Taxonomy" id="194682"/>
    <lineage>
        <taxon>Eukaryota</taxon>
        <taxon>Fungi</taxon>
        <taxon>Dikarya</taxon>
        <taxon>Basidiomycota</taxon>
        <taxon>Agaricomycotina</taxon>
        <taxon>Agaricomycetes</taxon>
        <taxon>Polyporales</taxon>
        <taxon>Meruliaceae</taxon>
        <taxon>Phlebia</taxon>
    </lineage>
</organism>
<reference evidence="1" key="1">
    <citation type="submission" date="2022-07" db="EMBL/GenBank/DDBJ databases">
        <title>Genome Sequence of Phlebia brevispora.</title>
        <authorList>
            <person name="Buettner E."/>
        </authorList>
    </citation>
    <scope>NUCLEOTIDE SEQUENCE</scope>
    <source>
        <strain evidence="1">MPL23</strain>
    </source>
</reference>
<comment type="caution">
    <text evidence="1">The sequence shown here is derived from an EMBL/GenBank/DDBJ whole genome shotgun (WGS) entry which is preliminary data.</text>
</comment>
<dbReference type="EMBL" id="JANHOG010002747">
    <property type="protein sequence ID" value="KAJ3520365.1"/>
    <property type="molecule type" value="Genomic_DNA"/>
</dbReference>
<sequence length="514" mass="57552">MSRKHVTKLYLSFDGKIHLCIDGWTSLNVISFLGITAHRVVDGKLERIILDFIKCLSKGHEGKYLAQQLAKCLQDYGIDGKILGITADNASSNTAMCEELEQLITGANSLQTKINCAAHVWNLVVKAIILPFAHTKKTETSITFFDDDDKALTSILDDGDLELNAHATDNTVEDSETEYELDPDREAFDLKMIEDITAEIEAEDSLMHQEKQVAECAVTKLIELAKCTFHSLTIHEDLATCCVKAKLTSADAITCALWLRPALKRLFAMPKHDKAGANELRRFKLSAEEWVILTQLHPILKAFLHSTERVSKANTPLLHEVIPLIDVLTGRLEKVIDDPSLHKAVRHAAARSLHILNKYYLKTDESIMYRCAMILHPSYKLNYFRSHQWPATWIDTSIEILREQWEAHYKPIDTPVPSPMRSSSMVQSSASLSTINLSDDNDLFAEIDSFGMDTTDDPISAYLKSSTEPVADPLRYWTSKLNHSPLACMVLDFLSAPASSVEVERAFSHGGLTV</sequence>
<dbReference type="Proteomes" id="UP001148662">
    <property type="component" value="Unassembled WGS sequence"/>
</dbReference>
<protein>
    <submittedName>
        <fullName evidence="1">Uncharacterized protein</fullName>
    </submittedName>
</protein>
<name>A0ACC1RM65_9APHY</name>
<accession>A0ACC1RM65</accession>
<keyword evidence="2" id="KW-1185">Reference proteome</keyword>
<evidence type="ECO:0000313" key="1">
    <source>
        <dbReference type="EMBL" id="KAJ3520365.1"/>
    </source>
</evidence>